<dbReference type="InterPro" id="IPR056077">
    <property type="entry name" value="DUF7660"/>
</dbReference>
<comment type="caution">
    <text evidence="2">The sequence shown here is derived from an EMBL/GenBank/DDBJ whole genome shotgun (WGS) entry which is preliminary data.</text>
</comment>
<keyword evidence="3" id="KW-1185">Reference proteome</keyword>
<name>A0A7W7YKL8_9BACT</name>
<proteinExistence type="predicted"/>
<dbReference type="AlphaFoldDB" id="A0A7W7YKL8"/>
<evidence type="ECO:0000313" key="3">
    <source>
        <dbReference type="Proteomes" id="UP000534294"/>
    </source>
</evidence>
<reference evidence="2 3" key="1">
    <citation type="submission" date="2020-08" db="EMBL/GenBank/DDBJ databases">
        <title>Genomic Encyclopedia of Type Strains, Phase IV (KMG-IV): sequencing the most valuable type-strain genomes for metagenomic binning, comparative biology and taxonomic classification.</title>
        <authorList>
            <person name="Goeker M."/>
        </authorList>
    </citation>
    <scope>NUCLEOTIDE SEQUENCE [LARGE SCALE GENOMIC DNA]</scope>
    <source>
        <strain evidence="2 3">DSM 12251</strain>
    </source>
</reference>
<dbReference type="RefSeq" id="WP_184208290.1">
    <property type="nucleotide sequence ID" value="NZ_JACHIF010000004.1"/>
</dbReference>
<feature type="domain" description="DUF7660" evidence="1">
    <location>
        <begin position="12"/>
        <end position="84"/>
    </location>
</feature>
<dbReference type="Pfam" id="PF24693">
    <property type="entry name" value="DUF7660"/>
    <property type="match status" value="1"/>
</dbReference>
<evidence type="ECO:0000259" key="1">
    <source>
        <dbReference type="Pfam" id="PF24693"/>
    </source>
</evidence>
<accession>A0A7W7YKL8</accession>
<evidence type="ECO:0000313" key="2">
    <source>
        <dbReference type="EMBL" id="MBB5037930.1"/>
    </source>
</evidence>
<protein>
    <recommendedName>
        <fullName evidence="1">DUF7660 domain-containing protein</fullName>
    </recommendedName>
</protein>
<dbReference type="EMBL" id="JACHIF010000004">
    <property type="protein sequence ID" value="MBB5037930.1"/>
    <property type="molecule type" value="Genomic_DNA"/>
</dbReference>
<organism evidence="2 3">
    <name type="scientific">Prosthecobacter dejongeii</name>
    <dbReference type="NCBI Taxonomy" id="48465"/>
    <lineage>
        <taxon>Bacteria</taxon>
        <taxon>Pseudomonadati</taxon>
        <taxon>Verrucomicrobiota</taxon>
        <taxon>Verrucomicrobiia</taxon>
        <taxon>Verrucomicrobiales</taxon>
        <taxon>Verrucomicrobiaceae</taxon>
        <taxon>Prosthecobacter</taxon>
    </lineage>
</organism>
<sequence length="84" mass="10042">MSESKQDKSIFTRKDFVVFIQGMEKDFRTNHEDWENKDIPSFLDALGRWVEDMDGYYMNHGLEVPKELTWKVLCDIFDAAKIYE</sequence>
<dbReference type="Proteomes" id="UP000534294">
    <property type="component" value="Unassembled WGS sequence"/>
</dbReference>
<gene>
    <name evidence="2" type="ORF">HNQ64_002188</name>
</gene>